<feature type="transmembrane region" description="Helical" evidence="1">
    <location>
        <begin position="16"/>
        <end position="39"/>
    </location>
</feature>
<evidence type="ECO:0000313" key="2">
    <source>
        <dbReference type="EMBL" id="KAG8177409.1"/>
    </source>
</evidence>
<keyword evidence="1" id="KW-1133">Transmembrane helix</keyword>
<proteinExistence type="predicted"/>
<keyword evidence="1" id="KW-0812">Transmembrane</keyword>
<dbReference type="EMBL" id="JAFNEN010000780">
    <property type="protein sequence ID" value="KAG8177409.1"/>
    <property type="molecule type" value="Genomic_DNA"/>
</dbReference>
<keyword evidence="1" id="KW-0472">Membrane</keyword>
<evidence type="ECO:0000313" key="3">
    <source>
        <dbReference type="Proteomes" id="UP000827092"/>
    </source>
</evidence>
<accession>A0AAV6U0F2</accession>
<reference evidence="2 3" key="1">
    <citation type="journal article" date="2022" name="Nat. Ecol. Evol.">
        <title>A masculinizing supergene underlies an exaggerated male reproductive morph in a spider.</title>
        <authorList>
            <person name="Hendrickx F."/>
            <person name="De Corte Z."/>
            <person name="Sonet G."/>
            <person name="Van Belleghem S.M."/>
            <person name="Kostlbacher S."/>
            <person name="Vangestel C."/>
        </authorList>
    </citation>
    <scope>NUCLEOTIDE SEQUENCE [LARGE SCALE GENOMIC DNA]</scope>
    <source>
        <strain evidence="2">W744_W776</strain>
    </source>
</reference>
<keyword evidence="3" id="KW-1185">Reference proteome</keyword>
<dbReference type="Proteomes" id="UP000827092">
    <property type="component" value="Unassembled WGS sequence"/>
</dbReference>
<dbReference type="AlphaFoldDB" id="A0AAV6U0F2"/>
<comment type="caution">
    <text evidence="2">The sequence shown here is derived from an EMBL/GenBank/DDBJ whole genome shotgun (WGS) entry which is preliminary data.</text>
</comment>
<sequence length="78" mass="8453">MCALCFKVPTSHGIEAFLTAVATVFLVAQEVCLQVIFMLKRLAAHLTSLFLEIPLHEMSSDRPCNCEASLPSGTTCVP</sequence>
<protein>
    <submittedName>
        <fullName evidence="2">Uncharacterized protein</fullName>
    </submittedName>
</protein>
<organism evidence="2 3">
    <name type="scientific">Oedothorax gibbosus</name>
    <dbReference type="NCBI Taxonomy" id="931172"/>
    <lineage>
        <taxon>Eukaryota</taxon>
        <taxon>Metazoa</taxon>
        <taxon>Ecdysozoa</taxon>
        <taxon>Arthropoda</taxon>
        <taxon>Chelicerata</taxon>
        <taxon>Arachnida</taxon>
        <taxon>Araneae</taxon>
        <taxon>Araneomorphae</taxon>
        <taxon>Entelegynae</taxon>
        <taxon>Araneoidea</taxon>
        <taxon>Linyphiidae</taxon>
        <taxon>Erigoninae</taxon>
        <taxon>Oedothorax</taxon>
    </lineage>
</organism>
<gene>
    <name evidence="2" type="ORF">JTE90_020438</name>
</gene>
<evidence type="ECO:0000256" key="1">
    <source>
        <dbReference type="SAM" id="Phobius"/>
    </source>
</evidence>
<name>A0AAV6U0F2_9ARAC</name>